<protein>
    <recommendedName>
        <fullName evidence="4">Secreted protein</fullName>
    </recommendedName>
</protein>
<evidence type="ECO:0008006" key="4">
    <source>
        <dbReference type="Google" id="ProtNLM"/>
    </source>
</evidence>
<sequence length="111" mass="12713">MGRVCSFGLYCWFLPALLVYVSAGRECAEKDNLLTEVSRNVDMPSECLLSCTAQTYRQMLKKREVQTVRFNPTSPSELGQHCWPTKMKCNLGHAEAPRQSNNSQQRLWPML</sequence>
<evidence type="ECO:0000313" key="2">
    <source>
        <dbReference type="EMBL" id="KAJ8415598.1"/>
    </source>
</evidence>
<keyword evidence="3" id="KW-1185">Reference proteome</keyword>
<dbReference type="Proteomes" id="UP001221898">
    <property type="component" value="Unassembled WGS sequence"/>
</dbReference>
<accession>A0AAD7T7I1</accession>
<reference evidence="2" key="1">
    <citation type="journal article" date="2023" name="Science">
        <title>Genome structures resolve the early diversification of teleost fishes.</title>
        <authorList>
            <person name="Parey E."/>
            <person name="Louis A."/>
            <person name="Montfort J."/>
            <person name="Bouchez O."/>
            <person name="Roques C."/>
            <person name="Iampietro C."/>
            <person name="Lluch J."/>
            <person name="Castinel A."/>
            <person name="Donnadieu C."/>
            <person name="Desvignes T."/>
            <person name="Floi Bucao C."/>
            <person name="Jouanno E."/>
            <person name="Wen M."/>
            <person name="Mejri S."/>
            <person name="Dirks R."/>
            <person name="Jansen H."/>
            <person name="Henkel C."/>
            <person name="Chen W.J."/>
            <person name="Zahm M."/>
            <person name="Cabau C."/>
            <person name="Klopp C."/>
            <person name="Thompson A.W."/>
            <person name="Robinson-Rechavi M."/>
            <person name="Braasch I."/>
            <person name="Lecointre G."/>
            <person name="Bobe J."/>
            <person name="Postlethwait J.H."/>
            <person name="Berthelot C."/>
            <person name="Roest Crollius H."/>
            <person name="Guiguen Y."/>
        </authorList>
    </citation>
    <scope>NUCLEOTIDE SEQUENCE</scope>
    <source>
        <strain evidence="2">NC1722</strain>
    </source>
</reference>
<evidence type="ECO:0000256" key="1">
    <source>
        <dbReference type="SAM" id="SignalP"/>
    </source>
</evidence>
<comment type="caution">
    <text evidence="2">The sequence shown here is derived from an EMBL/GenBank/DDBJ whole genome shotgun (WGS) entry which is preliminary data.</text>
</comment>
<keyword evidence="1" id="KW-0732">Signal</keyword>
<dbReference type="EMBL" id="JAINUG010000009">
    <property type="protein sequence ID" value="KAJ8415598.1"/>
    <property type="molecule type" value="Genomic_DNA"/>
</dbReference>
<gene>
    <name evidence="2" type="ORF">AAFF_G00425780</name>
</gene>
<evidence type="ECO:0000313" key="3">
    <source>
        <dbReference type="Proteomes" id="UP001221898"/>
    </source>
</evidence>
<feature type="signal peptide" evidence="1">
    <location>
        <begin position="1"/>
        <end position="23"/>
    </location>
</feature>
<name>A0AAD7T7I1_9TELE</name>
<dbReference type="AlphaFoldDB" id="A0AAD7T7I1"/>
<organism evidence="2 3">
    <name type="scientific">Aldrovandia affinis</name>
    <dbReference type="NCBI Taxonomy" id="143900"/>
    <lineage>
        <taxon>Eukaryota</taxon>
        <taxon>Metazoa</taxon>
        <taxon>Chordata</taxon>
        <taxon>Craniata</taxon>
        <taxon>Vertebrata</taxon>
        <taxon>Euteleostomi</taxon>
        <taxon>Actinopterygii</taxon>
        <taxon>Neopterygii</taxon>
        <taxon>Teleostei</taxon>
        <taxon>Notacanthiformes</taxon>
        <taxon>Halosauridae</taxon>
        <taxon>Aldrovandia</taxon>
    </lineage>
</organism>
<feature type="chain" id="PRO_5042075665" description="Secreted protein" evidence="1">
    <location>
        <begin position="24"/>
        <end position="111"/>
    </location>
</feature>
<proteinExistence type="predicted"/>